<dbReference type="PANTHER" id="PTHR43711:SF26">
    <property type="entry name" value="SENSOR HISTIDINE KINASE RCSC"/>
    <property type="match status" value="1"/>
</dbReference>
<feature type="transmembrane region" description="Helical" evidence="9">
    <location>
        <begin position="12"/>
        <end position="33"/>
    </location>
</feature>
<dbReference type="InterPro" id="IPR036890">
    <property type="entry name" value="HATPase_C_sf"/>
</dbReference>
<dbReference type="SMART" id="SM00388">
    <property type="entry name" value="HisKA"/>
    <property type="match status" value="1"/>
</dbReference>
<evidence type="ECO:0000256" key="3">
    <source>
        <dbReference type="ARBA" id="ARBA00022553"/>
    </source>
</evidence>
<evidence type="ECO:0000256" key="1">
    <source>
        <dbReference type="ARBA" id="ARBA00000085"/>
    </source>
</evidence>
<dbReference type="Pfam" id="PF02518">
    <property type="entry name" value="HATPase_c"/>
    <property type="match status" value="1"/>
</dbReference>
<keyword evidence="6 11" id="KW-0418">Kinase</keyword>
<dbReference type="EMBL" id="SPSF01000012">
    <property type="protein sequence ID" value="MPQ61082.1"/>
    <property type="molecule type" value="Genomic_DNA"/>
</dbReference>
<evidence type="ECO:0000256" key="4">
    <source>
        <dbReference type="ARBA" id="ARBA00022679"/>
    </source>
</evidence>
<evidence type="ECO:0000256" key="2">
    <source>
        <dbReference type="ARBA" id="ARBA00012438"/>
    </source>
</evidence>
<feature type="domain" description="Histidine kinase" evidence="10">
    <location>
        <begin position="217"/>
        <end position="439"/>
    </location>
</feature>
<keyword evidence="5" id="KW-0547">Nucleotide-binding</keyword>
<dbReference type="InterPro" id="IPR003594">
    <property type="entry name" value="HATPase_dom"/>
</dbReference>
<keyword evidence="9" id="KW-0812">Transmembrane</keyword>
<proteinExistence type="predicted"/>
<dbReference type="SMART" id="SM00387">
    <property type="entry name" value="HATPase_c"/>
    <property type="match status" value="1"/>
</dbReference>
<feature type="transmembrane region" description="Helical" evidence="9">
    <location>
        <begin position="45"/>
        <end position="64"/>
    </location>
</feature>
<comment type="caution">
    <text evidence="11">The sequence shown here is derived from an EMBL/GenBank/DDBJ whole genome shotgun (WGS) entry which is preliminary data.</text>
</comment>
<keyword evidence="9" id="KW-0472">Membrane</keyword>
<evidence type="ECO:0000313" key="11">
    <source>
        <dbReference type="EMBL" id="MPQ61082.1"/>
    </source>
</evidence>
<dbReference type="CDD" id="cd00082">
    <property type="entry name" value="HisKA"/>
    <property type="match status" value="1"/>
</dbReference>
<gene>
    <name evidence="11" type="ORF">E4V82_02985</name>
</gene>
<dbReference type="Pfam" id="PF00512">
    <property type="entry name" value="HisKA"/>
    <property type="match status" value="1"/>
</dbReference>
<dbReference type="EC" id="2.7.13.3" evidence="2"/>
<keyword evidence="7" id="KW-0067">ATP-binding</keyword>
<dbReference type="InterPro" id="IPR003661">
    <property type="entry name" value="HisK_dim/P_dom"/>
</dbReference>
<keyword evidence="3" id="KW-0597">Phosphoprotein</keyword>
<comment type="catalytic activity">
    <reaction evidence="1">
        <text>ATP + protein L-histidine = ADP + protein N-phospho-L-histidine.</text>
        <dbReference type="EC" id="2.7.13.3"/>
    </reaction>
</comment>
<evidence type="ECO:0000259" key="10">
    <source>
        <dbReference type="PROSITE" id="PS50109"/>
    </source>
</evidence>
<name>A0A5N7IX84_9CLOT</name>
<dbReference type="InterPro" id="IPR005467">
    <property type="entry name" value="His_kinase_dom"/>
</dbReference>
<organism evidence="11 12">
    <name type="scientific">Clostridium estertheticum</name>
    <dbReference type="NCBI Taxonomy" id="238834"/>
    <lineage>
        <taxon>Bacteria</taxon>
        <taxon>Bacillati</taxon>
        <taxon>Bacillota</taxon>
        <taxon>Clostridia</taxon>
        <taxon>Eubacteriales</taxon>
        <taxon>Clostridiaceae</taxon>
        <taxon>Clostridium</taxon>
    </lineage>
</organism>
<dbReference type="InterPro" id="IPR004358">
    <property type="entry name" value="Sig_transdc_His_kin-like_C"/>
</dbReference>
<dbReference type="SUPFAM" id="SSF47384">
    <property type="entry name" value="Homodimeric domain of signal transducing histidine kinase"/>
    <property type="match status" value="1"/>
</dbReference>
<keyword evidence="4" id="KW-0808">Transferase</keyword>
<sequence>MNNNDKYNNILAIITFTKFAILLFILILIFNIPYNKTNSITRLQLNLAVFLIFLSLFYLLWWIIYFKNNFKKSKNLLVAEDILFIFILSLFILLSGTYKSQYKYLFFFCIMTTTISQGKSRGLILSYISSAIILSIDLTFVSNLVVNTYFENDLVLSVGFIIIAWILGEHVTFESNQVELLEMELQMLKLKEDAKTTIELLNETKEHNKFITEFFCNISHELKTPLNVIFASLQMMNMYNESTEEKIIEKRRKYLQIMKKNSNRLIRLINNLLDITKLDSGFITLHMENGNIVYLIEDITMSIISIAESKGIDIIFDTNVEEKLMAFDGDKIERIILNLLSNALKFTDRGGKIYVTVLDKVDNVEISVRDTGVGIPDDKKEIIFGRFMQVDKTLKRNNEGTGIGLSLVKSFVELHEGKIILKSEPNIGSEFIIILPVKQANNSLGANEIKKDITDRINIELSDIYTE</sequence>
<dbReference type="InterPro" id="IPR036097">
    <property type="entry name" value="HisK_dim/P_sf"/>
</dbReference>
<evidence type="ECO:0000256" key="5">
    <source>
        <dbReference type="ARBA" id="ARBA00022741"/>
    </source>
</evidence>
<evidence type="ECO:0000256" key="6">
    <source>
        <dbReference type="ARBA" id="ARBA00022777"/>
    </source>
</evidence>
<dbReference type="GO" id="GO:0005524">
    <property type="term" value="F:ATP binding"/>
    <property type="evidence" value="ECO:0007669"/>
    <property type="project" value="UniProtKB-KW"/>
</dbReference>
<reference evidence="11 12" key="1">
    <citation type="journal article" date="2019" name="Lett. Appl. Microbiol.">
        <title>A case of 'blown pack' spoilage of vacuum-packaged pork likely associated with Clostridium estertheticum in Canada.</title>
        <authorList>
            <person name="Zhang P."/>
            <person name="Ward P."/>
            <person name="McMullen L.M."/>
            <person name="Yang X."/>
        </authorList>
    </citation>
    <scope>NUCLEOTIDE SEQUENCE [LARGE SCALE GENOMIC DNA]</scope>
    <source>
        <strain evidence="11 12">MA19</strain>
    </source>
</reference>
<dbReference type="PRINTS" id="PR00344">
    <property type="entry name" value="BCTRLSENSOR"/>
</dbReference>
<evidence type="ECO:0000256" key="9">
    <source>
        <dbReference type="SAM" id="Phobius"/>
    </source>
</evidence>
<protein>
    <recommendedName>
        <fullName evidence="2">histidine kinase</fullName>
        <ecNumber evidence="2">2.7.13.3</ecNumber>
    </recommendedName>
</protein>
<keyword evidence="8" id="KW-0902">Two-component regulatory system</keyword>
<keyword evidence="9" id="KW-1133">Transmembrane helix</keyword>
<feature type="transmembrane region" description="Helical" evidence="9">
    <location>
        <begin position="124"/>
        <end position="146"/>
    </location>
</feature>
<dbReference type="PROSITE" id="PS50109">
    <property type="entry name" value="HIS_KIN"/>
    <property type="match status" value="1"/>
</dbReference>
<feature type="transmembrane region" description="Helical" evidence="9">
    <location>
        <begin position="153"/>
        <end position="173"/>
    </location>
</feature>
<evidence type="ECO:0000313" key="12">
    <source>
        <dbReference type="Proteomes" id="UP000342249"/>
    </source>
</evidence>
<evidence type="ECO:0000256" key="7">
    <source>
        <dbReference type="ARBA" id="ARBA00022840"/>
    </source>
</evidence>
<feature type="transmembrane region" description="Helical" evidence="9">
    <location>
        <begin position="76"/>
        <end position="95"/>
    </location>
</feature>
<dbReference type="GO" id="GO:0000155">
    <property type="term" value="F:phosphorelay sensor kinase activity"/>
    <property type="evidence" value="ECO:0007669"/>
    <property type="project" value="InterPro"/>
</dbReference>
<dbReference type="Gene3D" id="3.30.565.10">
    <property type="entry name" value="Histidine kinase-like ATPase, C-terminal domain"/>
    <property type="match status" value="1"/>
</dbReference>
<dbReference type="AlphaFoldDB" id="A0A5N7IX84"/>
<dbReference type="SUPFAM" id="SSF55874">
    <property type="entry name" value="ATPase domain of HSP90 chaperone/DNA topoisomerase II/histidine kinase"/>
    <property type="match status" value="1"/>
</dbReference>
<accession>A0A5N7IX84</accession>
<dbReference type="RefSeq" id="WP_152750279.1">
    <property type="nucleotide sequence ID" value="NZ_SPSE01000013.1"/>
</dbReference>
<dbReference type="InterPro" id="IPR050736">
    <property type="entry name" value="Sensor_HK_Regulatory"/>
</dbReference>
<dbReference type="FunFam" id="3.30.565.10:FF:000037">
    <property type="entry name" value="Hybrid sensor histidine kinase/response regulator"/>
    <property type="match status" value="1"/>
</dbReference>
<dbReference type="Proteomes" id="UP000342249">
    <property type="component" value="Unassembled WGS sequence"/>
</dbReference>
<dbReference type="Gene3D" id="1.10.287.130">
    <property type="match status" value="1"/>
</dbReference>
<evidence type="ECO:0000256" key="8">
    <source>
        <dbReference type="ARBA" id="ARBA00023012"/>
    </source>
</evidence>
<dbReference type="PANTHER" id="PTHR43711">
    <property type="entry name" value="TWO-COMPONENT HISTIDINE KINASE"/>
    <property type="match status" value="1"/>
</dbReference>